<dbReference type="OrthoDB" id="27923at2759"/>
<dbReference type="AlphaFoldDB" id="S7W5P0"/>
<feature type="domain" description="V-SNARE coiled-coil homology" evidence="2">
    <location>
        <begin position="109"/>
        <end position="169"/>
    </location>
</feature>
<evidence type="ECO:0000313" key="4">
    <source>
        <dbReference type="Proteomes" id="UP000014978"/>
    </source>
</evidence>
<keyword evidence="4" id="KW-1185">Reference proteome</keyword>
<dbReference type="SUPFAM" id="SSF58038">
    <property type="entry name" value="SNARE fusion complex"/>
    <property type="match status" value="1"/>
</dbReference>
<evidence type="ECO:0000313" key="3">
    <source>
        <dbReference type="EMBL" id="EPR78091.1"/>
    </source>
</evidence>
<evidence type="ECO:0000256" key="1">
    <source>
        <dbReference type="PROSITE-ProRule" id="PRU00290"/>
    </source>
</evidence>
<protein>
    <submittedName>
        <fullName evidence="3">Synaptobrevin complex</fullName>
    </submittedName>
</protein>
<proteinExistence type="predicted"/>
<feature type="non-terminal residue" evidence="3">
    <location>
        <position position="179"/>
    </location>
</feature>
<organism evidence="3 4">
    <name type="scientific">Spraguea lophii (strain 42_110)</name>
    <name type="common">Microsporidian parasite</name>
    <dbReference type="NCBI Taxonomy" id="1358809"/>
    <lineage>
        <taxon>Eukaryota</taxon>
        <taxon>Fungi</taxon>
        <taxon>Fungi incertae sedis</taxon>
        <taxon>Microsporidia</taxon>
        <taxon>Spragueidae</taxon>
        <taxon>Spraguea</taxon>
    </lineage>
</organism>
<sequence>MSILYSQINDKKLYLLESSYSKIGEQIRSNTQILKELRDFIKIVPSNDTNIITKEQDSYVYYVLNVNDKILSAITDDVTPEKVVGAYFLEIKDNDNLKDIMDKYNTEYTPEEISQELLKARNICVKSLESVINRGEKVSKLNSLADELSYKVKRFQKESKNAFKEDNVKNMIFIGIIFL</sequence>
<dbReference type="HOGENOM" id="CLU_1507003_0_0_1"/>
<evidence type="ECO:0000259" key="2">
    <source>
        <dbReference type="PROSITE" id="PS50892"/>
    </source>
</evidence>
<accession>S7W5P0</accession>
<reference evidence="4" key="1">
    <citation type="journal article" date="2013" name="PLoS Genet.">
        <title>The genome of Spraguea lophii and the basis of host-microsporidian interactions.</title>
        <authorList>
            <person name="Campbell S.E."/>
            <person name="Williams T.A."/>
            <person name="Yousuf A."/>
            <person name="Soanes D.M."/>
            <person name="Paszkiewicz K.H."/>
            <person name="Williams B.A.P."/>
        </authorList>
    </citation>
    <scope>NUCLEOTIDE SEQUENCE [LARGE SCALE GENOMIC DNA]</scope>
    <source>
        <strain evidence="4">42_110</strain>
    </source>
</reference>
<keyword evidence="1" id="KW-0175">Coiled coil</keyword>
<dbReference type="EMBL" id="ATCN01001045">
    <property type="protein sequence ID" value="EPR78091.1"/>
    <property type="molecule type" value="Genomic_DNA"/>
</dbReference>
<dbReference type="InParanoid" id="S7W5P0"/>
<name>S7W5P0_SPRLO</name>
<dbReference type="Proteomes" id="UP000014978">
    <property type="component" value="Unassembled WGS sequence"/>
</dbReference>
<dbReference type="PROSITE" id="PS50892">
    <property type="entry name" value="V_SNARE"/>
    <property type="match status" value="1"/>
</dbReference>
<dbReference type="InterPro" id="IPR042855">
    <property type="entry name" value="V_SNARE_CC"/>
</dbReference>
<comment type="caution">
    <text evidence="3">The sequence shown here is derived from an EMBL/GenBank/DDBJ whole genome shotgun (WGS) entry which is preliminary data.</text>
</comment>
<dbReference type="Gene3D" id="1.20.5.110">
    <property type="match status" value="1"/>
</dbReference>
<dbReference type="VEuPathDB" id="MicrosporidiaDB:SLOPH_2443"/>
<dbReference type="Pfam" id="PF00957">
    <property type="entry name" value="Synaptobrevin"/>
    <property type="match status" value="1"/>
</dbReference>
<gene>
    <name evidence="3" type="ORF">SLOPH_2443</name>
</gene>